<dbReference type="GO" id="GO:0051607">
    <property type="term" value="P:defense response to virus"/>
    <property type="evidence" value="ECO:0007669"/>
    <property type="project" value="UniProtKB-KW"/>
</dbReference>
<dbReference type="AlphaFoldDB" id="A0AAQ2ITK0"/>
<evidence type="ECO:0000313" key="4">
    <source>
        <dbReference type="Proteomes" id="UP000305423"/>
    </source>
</evidence>
<dbReference type="Pfam" id="PF03787">
    <property type="entry name" value="RAMPs"/>
    <property type="match status" value="1"/>
</dbReference>
<evidence type="ECO:0000259" key="2">
    <source>
        <dbReference type="Pfam" id="PF03787"/>
    </source>
</evidence>
<protein>
    <recommendedName>
        <fullName evidence="2">CRISPR type III-associated protein domain-containing protein</fullName>
    </recommendedName>
</protein>
<comment type="caution">
    <text evidence="3">The sequence shown here is derived from an EMBL/GenBank/DDBJ whole genome shotgun (WGS) entry which is preliminary data.</text>
</comment>
<evidence type="ECO:0000256" key="1">
    <source>
        <dbReference type="ARBA" id="ARBA00023118"/>
    </source>
</evidence>
<accession>A0AAQ2ITK0</accession>
<proteinExistence type="predicted"/>
<dbReference type="Proteomes" id="UP000305423">
    <property type="component" value="Unassembled WGS sequence"/>
</dbReference>
<sequence length="677" mass="75097">MAIQLTTIKISLTLLEDLHTGNGLGTHLIDSLQTKDANDQPVIWRQHIKGLLVAASTTINKLNNKYEKYFNDLLSDSPQSNCTLVIGSFYKSKLTPNPTHILSSTAREGVSYKNGAIDMINRAPKKGSLRNQEYIKAGSEFEATWQLLCDQQTATDYIQALTVLINHVDRIGASRNRGAGRVRCDITTDHTLLAANDVCAANEQQSLHIIVTNLEPLRLPNTDIPGNIVPTHTYISGERLKAALANWCLLQGKQALFEALVNEVISVSYAYPSREGMRYIPAPLCIAAPKSHAEGAIPWWAQQTQANEFADQFAESSTSVPLKRLKGHFYYQPQSQTLFEQGVAIHMRNKVRTQFSMPGHKKDNGADIVDDSDLFSEEVIPEQTQFMATLSCSTNSELIAQLTQLIAQNAWPLLLGRGKAPCKLTTATEASTPFEFNNTKPLTAVLTSPLLCYSYHTGQPYTQLEQALNQLCPELNLDKKDYTAFSEQDILTGYSFETGLPKTPTQVIAAGSCIKITNIEKAQLLAAYLKHSRAIGERQTQGLGQFLLTQQNLTATLDASFNRRLCDKEVEQQIDNIYKLIQNDKSFFNRSPSVTQWQKLKNELKLQKASSDPKPLSNTFAELTTQQNQSKHAWLSIAGFLSDLERLCSEQHEPAILACDCVLVALANHSAKQGEQA</sequence>
<dbReference type="InterPro" id="IPR052216">
    <property type="entry name" value="CRISPR_Csm3_endoribonuclease"/>
</dbReference>
<gene>
    <name evidence="3" type="ORF">CWB74_05885</name>
</gene>
<dbReference type="InterPro" id="IPR005537">
    <property type="entry name" value="RAMP_III_fam"/>
</dbReference>
<keyword evidence="1" id="KW-0051">Antiviral defense</keyword>
<evidence type="ECO:0000313" key="3">
    <source>
        <dbReference type="EMBL" id="TMN79703.1"/>
    </source>
</evidence>
<organism evidence="3 4">
    <name type="scientific">Pseudoalteromonas piscicida</name>
    <dbReference type="NCBI Taxonomy" id="43662"/>
    <lineage>
        <taxon>Bacteria</taxon>
        <taxon>Pseudomonadati</taxon>
        <taxon>Pseudomonadota</taxon>
        <taxon>Gammaproteobacteria</taxon>
        <taxon>Alteromonadales</taxon>
        <taxon>Pseudoalteromonadaceae</taxon>
        <taxon>Pseudoalteromonas</taxon>
    </lineage>
</organism>
<dbReference type="EMBL" id="PNEL01000014">
    <property type="protein sequence ID" value="TMN79703.1"/>
    <property type="molecule type" value="Genomic_DNA"/>
</dbReference>
<dbReference type="RefSeq" id="WP_045962465.1">
    <property type="nucleotide sequence ID" value="NZ_JXXW01000010.1"/>
</dbReference>
<name>A0AAQ2ITK0_PSEO7</name>
<dbReference type="CDD" id="cd09726">
    <property type="entry name" value="RAMP_I_III"/>
    <property type="match status" value="1"/>
</dbReference>
<feature type="domain" description="CRISPR type III-associated protein" evidence="2">
    <location>
        <begin position="12"/>
        <end position="183"/>
    </location>
</feature>
<reference evidence="3 4" key="1">
    <citation type="submission" date="2017-12" db="EMBL/GenBank/DDBJ databases">
        <authorList>
            <person name="Paulsen S."/>
            <person name="Gram L.K."/>
        </authorList>
    </citation>
    <scope>NUCLEOTIDE SEQUENCE [LARGE SCALE GENOMIC DNA]</scope>
    <source>
        <strain evidence="3 4">S1607</strain>
    </source>
</reference>
<reference evidence="4" key="2">
    <citation type="submission" date="2019-06" db="EMBL/GenBank/DDBJ databases">
        <title>Co-occurence of chitin degradation, pigmentation and bioactivity in marine Pseudoalteromonas.</title>
        <authorList>
            <person name="Sonnenschein E.C."/>
            <person name="Bech P.K."/>
        </authorList>
    </citation>
    <scope>NUCLEOTIDE SEQUENCE [LARGE SCALE GENOMIC DNA]</scope>
    <source>
        <strain evidence="4">S1607</strain>
    </source>
</reference>
<dbReference type="PANTHER" id="PTHR35579">
    <property type="entry name" value="CRISPR SYSTEM CMS ENDORIBONUCLEASE CSM3"/>
    <property type="match status" value="1"/>
</dbReference>
<dbReference type="PANTHER" id="PTHR35579:SF3">
    <property type="entry name" value="CRISPR SYSTEM CMS ENDORIBONUCLEASE CSM3"/>
    <property type="match status" value="1"/>
</dbReference>